<accession>A0A173VWH4</accession>
<dbReference type="InterPro" id="IPR002372">
    <property type="entry name" value="PQQ_rpt_dom"/>
</dbReference>
<evidence type="ECO:0000313" key="3">
    <source>
        <dbReference type="EMBL" id="CUN30308.1"/>
    </source>
</evidence>
<reference evidence="3 4" key="1">
    <citation type="submission" date="2015-09" db="EMBL/GenBank/DDBJ databases">
        <authorList>
            <consortium name="Pathogen Informatics"/>
        </authorList>
    </citation>
    <scope>NUCLEOTIDE SEQUENCE [LARGE SCALE GENOMIC DNA]</scope>
    <source>
        <strain evidence="3 4">2789STDY5608872</strain>
    </source>
</reference>
<gene>
    <name evidence="3" type="ORF">ERS852429_03544</name>
</gene>
<dbReference type="PANTHER" id="PTHR34512">
    <property type="entry name" value="CELL SURFACE PROTEIN"/>
    <property type="match status" value="1"/>
</dbReference>
<feature type="domain" description="Pyrrolo-quinoline quinone repeat" evidence="2">
    <location>
        <begin position="77"/>
        <end position="282"/>
    </location>
</feature>
<evidence type="ECO:0000256" key="1">
    <source>
        <dbReference type="SAM" id="SignalP"/>
    </source>
</evidence>
<keyword evidence="1" id="KW-0732">Signal</keyword>
<dbReference type="SUPFAM" id="SSF50998">
    <property type="entry name" value="Quinoprotein alcohol dehydrogenase-like"/>
    <property type="match status" value="1"/>
</dbReference>
<dbReference type="Pfam" id="PF13360">
    <property type="entry name" value="PQQ_2"/>
    <property type="match status" value="1"/>
</dbReference>
<proteinExistence type="predicted"/>
<dbReference type="AlphaFoldDB" id="A0A173VWH4"/>
<evidence type="ECO:0000259" key="2">
    <source>
        <dbReference type="Pfam" id="PF13360"/>
    </source>
</evidence>
<protein>
    <recommendedName>
        <fullName evidence="2">Pyrrolo-quinoline quinone repeat domain-containing protein</fullName>
    </recommendedName>
</protein>
<dbReference type="RefSeq" id="WP_057319852.1">
    <property type="nucleotide sequence ID" value="NZ_CYXP01000009.1"/>
</dbReference>
<dbReference type="Proteomes" id="UP000095591">
    <property type="component" value="Unassembled WGS sequence"/>
</dbReference>
<name>A0A173VWH4_PARDI</name>
<dbReference type="Gene3D" id="2.130.10.10">
    <property type="entry name" value="YVTN repeat-like/Quinoprotein amine dehydrogenase"/>
    <property type="match status" value="1"/>
</dbReference>
<dbReference type="EMBL" id="CYXP01000009">
    <property type="protein sequence ID" value="CUN30308.1"/>
    <property type="molecule type" value="Genomic_DNA"/>
</dbReference>
<sequence>MRIIKIFLLFVCCISLDVQSQTFLSDTLGINEDGSVIIAKSLALPGWILGVDVDSTDNLLFIRYRNLSKNETSLKNKGGISVYSLADQRMLWQRPVNYFNQDPKLTSEGVLFVTMGKATSLLDLKTGNEVWKKKKMIPYWVDAKNRMFLAYKGSYMNGVSNELEGHSLATGEKMWSRKMSHVYGWNESGLLDDSTRLIVSDGIHLVHMGNGEGPSYAMPTGASDYKEAVALGALGVVTGVLTGFAAVPTGPKKVMELVSNVLSDDTVFYVASRENLFCLDRQLQPKWGYPIPDGMGSRSHLFARGDSLYMINMGTGYRNTIFDTSEAYAHEYLRLKVGWPFIACFDKRKGEKVWFRQLSDKKEMVEEFDINWEEDALMVLFSDHIRKYSLSGDSLLSEVSWNTEVNGKLLYLTNSSYFLQDFEDSTSYQRYKRPDSIYCLITDKNEMVELDQQLNVLQTYPLSKLRTFKALPNGDNLIFLGDKTLWVNSKGEKKAYLYTSSKMFRVGEKFFIYSLNGKKIYEFPL</sequence>
<dbReference type="InterPro" id="IPR011047">
    <property type="entry name" value="Quinoprotein_ADH-like_sf"/>
</dbReference>
<feature type="chain" id="PRO_5008014217" description="Pyrrolo-quinoline quinone repeat domain-containing protein" evidence="1">
    <location>
        <begin position="21"/>
        <end position="525"/>
    </location>
</feature>
<dbReference type="InterPro" id="IPR015943">
    <property type="entry name" value="WD40/YVTN_repeat-like_dom_sf"/>
</dbReference>
<evidence type="ECO:0000313" key="4">
    <source>
        <dbReference type="Proteomes" id="UP000095591"/>
    </source>
</evidence>
<dbReference type="PANTHER" id="PTHR34512:SF30">
    <property type="entry name" value="OUTER MEMBRANE PROTEIN ASSEMBLY FACTOR BAMB"/>
    <property type="match status" value="1"/>
</dbReference>
<feature type="signal peptide" evidence="1">
    <location>
        <begin position="1"/>
        <end position="20"/>
    </location>
</feature>
<organism evidence="3 4">
    <name type="scientific">Parabacteroides distasonis</name>
    <dbReference type="NCBI Taxonomy" id="823"/>
    <lineage>
        <taxon>Bacteria</taxon>
        <taxon>Pseudomonadati</taxon>
        <taxon>Bacteroidota</taxon>
        <taxon>Bacteroidia</taxon>
        <taxon>Bacteroidales</taxon>
        <taxon>Tannerellaceae</taxon>
        <taxon>Parabacteroides</taxon>
    </lineage>
</organism>